<dbReference type="Pfam" id="PF05742">
    <property type="entry name" value="TANGO2"/>
    <property type="match status" value="1"/>
</dbReference>
<evidence type="ECO:0000313" key="1">
    <source>
        <dbReference type="EMBL" id="MDT8903659.1"/>
    </source>
</evidence>
<accession>A0ABU3P3P1</accession>
<gene>
    <name evidence="1" type="ORF">Q4T40_20725</name>
</gene>
<dbReference type="PANTHER" id="PTHR17985">
    <property type="entry name" value="SER/THR-RICH PROTEIN T10 IN DGCR REGION"/>
    <property type="match status" value="1"/>
</dbReference>
<proteinExistence type="predicted"/>
<keyword evidence="2" id="KW-1185">Reference proteome</keyword>
<sequence length="247" mass="26589">MCLIAFAYKAHPRFSLVVAANRDEFYRRPTAPAGFWPECPGVLAGRDLDRGGTWLGVTRDGRFAALTNYRDPAENRPDARSRGELVRDYLCGALTPRGYLERVRAAGGEYNGFNLLVGDSTGLWHYSNRTGVATAVTPGVHALSNHLLDTPWPKAARAKAGLTECLAGADEDLAAGLFAVLADDVPAPDAALPDTGVGLAWERMLSPVFIASADYGTRSSTVALLGEGGAWFAERTWPGGTERVYRF</sequence>
<comment type="caution">
    <text evidence="1">The sequence shown here is derived from an EMBL/GenBank/DDBJ whole genome shotgun (WGS) entry which is preliminary data.</text>
</comment>
<name>A0ABU3P3P1_9FIRM</name>
<dbReference type="Proteomes" id="UP001254848">
    <property type="component" value="Unassembled WGS sequence"/>
</dbReference>
<evidence type="ECO:0000313" key="2">
    <source>
        <dbReference type="Proteomes" id="UP001254848"/>
    </source>
</evidence>
<protein>
    <submittedName>
        <fullName evidence="1">NRDE family protein</fullName>
    </submittedName>
</protein>
<dbReference type="PANTHER" id="PTHR17985:SF8">
    <property type="entry name" value="TRANSPORT AND GOLGI ORGANIZATION PROTEIN 2 HOMOLOG"/>
    <property type="match status" value="1"/>
</dbReference>
<dbReference type="EMBL" id="JAUOZS010000001">
    <property type="protein sequence ID" value="MDT8903659.1"/>
    <property type="molecule type" value="Genomic_DNA"/>
</dbReference>
<dbReference type="RefSeq" id="WP_413782108.1">
    <property type="nucleotide sequence ID" value="NZ_JAUOZS010000001.1"/>
</dbReference>
<dbReference type="InterPro" id="IPR008551">
    <property type="entry name" value="TANGO2"/>
</dbReference>
<organism evidence="1 2">
    <name type="scientific">Anaeroselena agilis</name>
    <dbReference type="NCBI Taxonomy" id="3063788"/>
    <lineage>
        <taxon>Bacteria</taxon>
        <taxon>Bacillati</taxon>
        <taxon>Bacillota</taxon>
        <taxon>Negativicutes</taxon>
        <taxon>Acetonemataceae</taxon>
        <taxon>Anaeroselena</taxon>
    </lineage>
</organism>
<reference evidence="1 2" key="1">
    <citation type="submission" date="2023-07" db="EMBL/GenBank/DDBJ databases">
        <title>The novel representative of Negativicutes class, Anaeroselena agilis gen. nov. sp. nov.</title>
        <authorList>
            <person name="Prokofeva M.I."/>
            <person name="Elcheninov A.G."/>
            <person name="Klyukina A."/>
            <person name="Kublanov I.V."/>
            <person name="Frolov E.N."/>
            <person name="Podosokorskaya O.A."/>
        </authorList>
    </citation>
    <scope>NUCLEOTIDE SEQUENCE [LARGE SCALE GENOMIC DNA]</scope>
    <source>
        <strain evidence="1 2">4137-cl</strain>
    </source>
</reference>